<evidence type="ECO:0000256" key="5">
    <source>
        <dbReference type="ARBA" id="ARBA00022729"/>
    </source>
</evidence>
<dbReference type="AlphaFoldDB" id="A0A5N6M5X4"/>
<dbReference type="PROSITE" id="PS51450">
    <property type="entry name" value="LRR"/>
    <property type="match status" value="1"/>
</dbReference>
<evidence type="ECO:0000256" key="9">
    <source>
        <dbReference type="ARBA" id="ARBA00022989"/>
    </source>
</evidence>
<evidence type="ECO:0000313" key="15">
    <source>
        <dbReference type="Proteomes" id="UP000326396"/>
    </source>
</evidence>
<dbReference type="GO" id="GO:0016020">
    <property type="term" value="C:membrane"/>
    <property type="evidence" value="ECO:0007669"/>
    <property type="project" value="UniProtKB-SubCell"/>
</dbReference>
<accession>A0A5N6M5X4</accession>
<dbReference type="SUPFAM" id="SSF52058">
    <property type="entry name" value="L domain-like"/>
    <property type="match status" value="1"/>
</dbReference>
<dbReference type="FunFam" id="3.80.10.10:FF:000676">
    <property type="entry name" value="LRR receptor-like serine/threonine-protein kinase FLS2"/>
    <property type="match status" value="1"/>
</dbReference>
<dbReference type="SMART" id="SM00369">
    <property type="entry name" value="LRR_TYP"/>
    <property type="match status" value="6"/>
</dbReference>
<evidence type="ECO:0000256" key="10">
    <source>
        <dbReference type="ARBA" id="ARBA00023136"/>
    </source>
</evidence>
<keyword evidence="5 12" id="KW-0732">Signal</keyword>
<dbReference type="Pfam" id="PF00069">
    <property type="entry name" value="Pkinase"/>
    <property type="match status" value="1"/>
</dbReference>
<dbReference type="Gene3D" id="3.30.200.20">
    <property type="entry name" value="Phosphorylase Kinase, domain 1"/>
    <property type="match status" value="1"/>
</dbReference>
<evidence type="ECO:0000256" key="1">
    <source>
        <dbReference type="ARBA" id="ARBA00004370"/>
    </source>
</evidence>
<dbReference type="PANTHER" id="PTHR27008">
    <property type="entry name" value="OS04G0122200 PROTEIN"/>
    <property type="match status" value="1"/>
</dbReference>
<dbReference type="FunFam" id="1.10.510.10:FF:001387">
    <property type="entry name" value="LRR receptor-like serine/threonine-protein kinase FLS2"/>
    <property type="match status" value="1"/>
</dbReference>
<proteinExistence type="inferred from homology"/>
<dbReference type="Gene3D" id="3.80.10.10">
    <property type="entry name" value="Ribonuclease Inhibitor"/>
    <property type="match status" value="4"/>
</dbReference>
<feature type="signal peptide" evidence="12">
    <location>
        <begin position="1"/>
        <end position="19"/>
    </location>
</feature>
<comment type="subcellular location">
    <subcellularLocation>
        <location evidence="1">Membrane</location>
    </subcellularLocation>
</comment>
<dbReference type="InterPro" id="IPR000719">
    <property type="entry name" value="Prot_kinase_dom"/>
</dbReference>
<organism evidence="14 15">
    <name type="scientific">Mikania micrantha</name>
    <name type="common">bitter vine</name>
    <dbReference type="NCBI Taxonomy" id="192012"/>
    <lineage>
        <taxon>Eukaryota</taxon>
        <taxon>Viridiplantae</taxon>
        <taxon>Streptophyta</taxon>
        <taxon>Embryophyta</taxon>
        <taxon>Tracheophyta</taxon>
        <taxon>Spermatophyta</taxon>
        <taxon>Magnoliopsida</taxon>
        <taxon>eudicotyledons</taxon>
        <taxon>Gunneridae</taxon>
        <taxon>Pentapetalae</taxon>
        <taxon>asterids</taxon>
        <taxon>campanulids</taxon>
        <taxon>Asterales</taxon>
        <taxon>Asteraceae</taxon>
        <taxon>Asteroideae</taxon>
        <taxon>Heliantheae alliance</taxon>
        <taxon>Eupatorieae</taxon>
        <taxon>Mikania</taxon>
    </lineage>
</organism>
<dbReference type="InterPro" id="IPR055414">
    <property type="entry name" value="LRR_R13L4/SHOC2-like"/>
</dbReference>
<evidence type="ECO:0000256" key="11">
    <source>
        <dbReference type="SAM" id="Phobius"/>
    </source>
</evidence>
<dbReference type="Pfam" id="PF23598">
    <property type="entry name" value="LRR_14"/>
    <property type="match status" value="1"/>
</dbReference>
<dbReference type="GO" id="GO:0006952">
    <property type="term" value="P:defense response"/>
    <property type="evidence" value="ECO:0007669"/>
    <property type="project" value="UniProtKB-ARBA"/>
</dbReference>
<feature type="domain" description="Protein kinase" evidence="13">
    <location>
        <begin position="620"/>
        <end position="907"/>
    </location>
</feature>
<dbReference type="SUPFAM" id="SSF56112">
    <property type="entry name" value="Protein kinase-like (PK-like)"/>
    <property type="match status" value="1"/>
</dbReference>
<keyword evidence="10 11" id="KW-0472">Membrane</keyword>
<dbReference type="InterPro" id="IPR008271">
    <property type="entry name" value="Ser/Thr_kinase_AS"/>
</dbReference>
<dbReference type="Proteomes" id="UP000326396">
    <property type="component" value="Linkage Group LG7"/>
</dbReference>
<evidence type="ECO:0000256" key="2">
    <source>
        <dbReference type="ARBA" id="ARBA00008684"/>
    </source>
</evidence>
<dbReference type="SUPFAM" id="SSF52047">
    <property type="entry name" value="RNI-like"/>
    <property type="match status" value="1"/>
</dbReference>
<dbReference type="GO" id="GO:0051707">
    <property type="term" value="P:response to other organism"/>
    <property type="evidence" value="ECO:0007669"/>
    <property type="project" value="UniProtKB-ARBA"/>
</dbReference>
<dbReference type="SMART" id="SM00220">
    <property type="entry name" value="S_TKc"/>
    <property type="match status" value="1"/>
</dbReference>
<evidence type="ECO:0000256" key="3">
    <source>
        <dbReference type="ARBA" id="ARBA00022614"/>
    </source>
</evidence>
<evidence type="ECO:0000256" key="12">
    <source>
        <dbReference type="SAM" id="SignalP"/>
    </source>
</evidence>
<dbReference type="PROSITE" id="PS00108">
    <property type="entry name" value="PROTEIN_KINASE_ST"/>
    <property type="match status" value="1"/>
</dbReference>
<dbReference type="FunFam" id="3.80.10.10:FF:000317">
    <property type="entry name" value="Inactive leucine-rich repeat receptor-like protein kinase"/>
    <property type="match status" value="1"/>
</dbReference>
<keyword evidence="15" id="KW-1185">Reference proteome</keyword>
<dbReference type="InterPro" id="IPR001611">
    <property type="entry name" value="Leu-rich_rpt"/>
</dbReference>
<gene>
    <name evidence="14" type="ORF">E3N88_36846</name>
</gene>
<keyword evidence="9 11" id="KW-1133">Transmembrane helix</keyword>
<dbReference type="GO" id="GO:0005524">
    <property type="term" value="F:ATP binding"/>
    <property type="evidence" value="ECO:0007669"/>
    <property type="project" value="UniProtKB-KW"/>
</dbReference>
<dbReference type="Gene3D" id="1.10.510.10">
    <property type="entry name" value="Transferase(Phosphotransferase) domain 1"/>
    <property type="match status" value="1"/>
</dbReference>
<sequence>MDFKSFMLLPFLVFEVLSANSVLEDEANALKHFKNSIAHDPTRALLDWNADSTHHCNWTGIHCHNVTKRVNSISIRQSQLTGQISSFLGNLSSLQSLDLSHNSFTGNIPFQLGYCTQLSMLSLYNNSLSGQIPSELGKLLNLQTLDVGSNLITGIIPNSLCNCTSLLRLSLLSNKLTGTIPERINDLTNLQVFQAFNNFLEGSIPTSIGQLQGLQNFSIGMLNPEIGKLSNLKTLFINGNFFFGPIPQEIGNLTILLTLNLGQNRFSGTLPVEISKISSLQSLSIGNNNLEGRIPDNIIELKQLTELFLMNNKFEGSILNSVSKLEMLSQLDLSGNRFNDSIGDSTTKLTRLILIDVSHNFLSGSISGTAIASMMNMQVYLNFSNNYFTGNIPNEFGKMEMVQSIDLSNNNLSGPIPVTIQGCINLQSLDLSGNQLSGSIPDEIFPSLKYLSYINFSKNQLEGDIPESMGNLTLLTSVDLSQNKFNGTIPKEFGNNLALKHLNLSYNSLKGCVPDMGIFKNSSAIGLLGNPSLRVVYNNKSCTFSSQSNHSHQIFRKSMLFRAMLGSLALLHVLFLGILCYCYVRKQKVKKSEHLEPEYTRRLPLKRFDRKELEDATDGFNESNILGTSNLSTVYKGTLADGRKIAVKNLNFTEFSAESDKNFHNEMNTLAKLRHRNLVKVLGYAWESGKLKAVVLEYMENGNLDRVIHDSGIDRSRWDLPERVEVLVSVSKGLVYLHSGYDFPIVHCDLKPSNILLDETWEAHVSDFGTARILGVHHQDGSSASSASTFQGTIGYLAPEFAYMRKVTTKVDVFSFGIIMMEVITRKRPTGLTEDEGIQFTLPQLVDQALSNGINELIEIIDPDLAYDFSKNHGVVEQILQLALCCTRMNPNHRPDMNEISVSLTKISKKV</sequence>
<comment type="similarity">
    <text evidence="2">Belongs to the protein kinase superfamily. Ser/Thr protein kinase family.</text>
</comment>
<dbReference type="EMBL" id="SZYD01000017">
    <property type="protein sequence ID" value="KAD3068966.1"/>
    <property type="molecule type" value="Genomic_DNA"/>
</dbReference>
<dbReference type="FunFam" id="3.30.200.20:FF:001009">
    <property type="entry name" value="LRR receptor-like serine/threonine-protein kinase FLS2"/>
    <property type="match status" value="1"/>
</dbReference>
<dbReference type="InterPro" id="IPR003591">
    <property type="entry name" value="Leu-rich_rpt_typical-subtyp"/>
</dbReference>
<evidence type="ECO:0000313" key="14">
    <source>
        <dbReference type="EMBL" id="KAD3068966.1"/>
    </source>
</evidence>
<evidence type="ECO:0000256" key="6">
    <source>
        <dbReference type="ARBA" id="ARBA00022737"/>
    </source>
</evidence>
<dbReference type="GO" id="GO:0004672">
    <property type="term" value="F:protein kinase activity"/>
    <property type="evidence" value="ECO:0007669"/>
    <property type="project" value="InterPro"/>
</dbReference>
<keyword evidence="6" id="KW-0677">Repeat</keyword>
<evidence type="ECO:0000256" key="7">
    <source>
        <dbReference type="ARBA" id="ARBA00022741"/>
    </source>
</evidence>
<comment type="caution">
    <text evidence="14">The sequence shown here is derived from an EMBL/GenBank/DDBJ whole genome shotgun (WGS) entry which is preliminary data.</text>
</comment>
<dbReference type="PROSITE" id="PS50011">
    <property type="entry name" value="PROTEIN_KINASE_DOM"/>
    <property type="match status" value="1"/>
</dbReference>
<dbReference type="PANTHER" id="PTHR27008:SF593">
    <property type="entry name" value="OS02G0615800 PROTEIN"/>
    <property type="match status" value="1"/>
</dbReference>
<reference evidence="14 15" key="1">
    <citation type="submission" date="2019-05" db="EMBL/GenBank/DDBJ databases">
        <title>Mikania micrantha, genome provides insights into the molecular mechanism of rapid growth.</title>
        <authorList>
            <person name="Liu B."/>
        </authorList>
    </citation>
    <scope>NUCLEOTIDE SEQUENCE [LARGE SCALE GENOMIC DNA]</scope>
    <source>
        <strain evidence="14">NLD-2019</strain>
        <tissue evidence="14">Leaf</tissue>
    </source>
</reference>
<dbReference type="Pfam" id="PF13855">
    <property type="entry name" value="LRR_8"/>
    <property type="match status" value="1"/>
</dbReference>
<feature type="chain" id="PRO_5024428780" description="Protein kinase domain-containing protein" evidence="12">
    <location>
        <begin position="20"/>
        <end position="911"/>
    </location>
</feature>
<keyword evidence="7" id="KW-0547">Nucleotide-binding</keyword>
<dbReference type="CDD" id="cd14066">
    <property type="entry name" value="STKc_IRAK"/>
    <property type="match status" value="1"/>
</dbReference>
<protein>
    <recommendedName>
        <fullName evidence="13">Protein kinase domain-containing protein</fullName>
    </recommendedName>
</protein>
<keyword evidence="8" id="KW-0067">ATP-binding</keyword>
<dbReference type="InterPro" id="IPR032675">
    <property type="entry name" value="LRR_dom_sf"/>
</dbReference>
<keyword evidence="4 11" id="KW-0812">Transmembrane</keyword>
<dbReference type="InterPro" id="IPR011009">
    <property type="entry name" value="Kinase-like_dom_sf"/>
</dbReference>
<dbReference type="Pfam" id="PF00560">
    <property type="entry name" value="LRR_1"/>
    <property type="match status" value="5"/>
</dbReference>
<dbReference type="Pfam" id="PF08263">
    <property type="entry name" value="LRRNT_2"/>
    <property type="match status" value="1"/>
</dbReference>
<evidence type="ECO:0000259" key="13">
    <source>
        <dbReference type="PROSITE" id="PS50011"/>
    </source>
</evidence>
<evidence type="ECO:0000256" key="8">
    <source>
        <dbReference type="ARBA" id="ARBA00022840"/>
    </source>
</evidence>
<dbReference type="OrthoDB" id="676979at2759"/>
<dbReference type="InterPro" id="IPR051809">
    <property type="entry name" value="Plant_receptor-like_S/T_kinase"/>
</dbReference>
<feature type="transmembrane region" description="Helical" evidence="11">
    <location>
        <begin position="559"/>
        <end position="584"/>
    </location>
</feature>
<name>A0A5N6M5X4_9ASTR</name>
<keyword evidence="3" id="KW-0433">Leucine-rich repeat</keyword>
<dbReference type="InterPro" id="IPR013210">
    <property type="entry name" value="LRR_N_plant-typ"/>
</dbReference>
<evidence type="ECO:0000256" key="4">
    <source>
        <dbReference type="ARBA" id="ARBA00022692"/>
    </source>
</evidence>